<keyword evidence="1" id="KW-0812">Transmembrane</keyword>
<dbReference type="CDD" id="cd02440">
    <property type="entry name" value="AdoMet_MTases"/>
    <property type="match status" value="1"/>
</dbReference>
<dbReference type="GO" id="GO:0008757">
    <property type="term" value="F:S-adenosylmethionine-dependent methyltransferase activity"/>
    <property type="evidence" value="ECO:0007669"/>
    <property type="project" value="InterPro"/>
</dbReference>
<dbReference type="AlphaFoldDB" id="A0A8X6TLA4"/>
<dbReference type="PANTHER" id="PTHR45036">
    <property type="entry name" value="METHYLTRANSFERASE LIKE 7B"/>
    <property type="match status" value="1"/>
</dbReference>
<accession>A0A8X6TLA4</accession>
<dbReference type="InterPro" id="IPR052356">
    <property type="entry name" value="Thiol_S-MT"/>
</dbReference>
<dbReference type="Gene3D" id="3.40.50.150">
    <property type="entry name" value="Vaccinia Virus protein VP39"/>
    <property type="match status" value="1"/>
</dbReference>
<dbReference type="SUPFAM" id="SSF53335">
    <property type="entry name" value="S-adenosyl-L-methionine-dependent methyltransferases"/>
    <property type="match status" value="1"/>
</dbReference>
<dbReference type="InterPro" id="IPR013216">
    <property type="entry name" value="Methyltransf_11"/>
</dbReference>
<dbReference type="PANTHER" id="PTHR45036:SF1">
    <property type="entry name" value="METHYLTRANSFERASE LIKE 7A"/>
    <property type="match status" value="1"/>
</dbReference>
<evidence type="ECO:0000313" key="4">
    <source>
        <dbReference type="Proteomes" id="UP000887013"/>
    </source>
</evidence>
<keyword evidence="3" id="KW-0808">Transferase</keyword>
<dbReference type="Pfam" id="PF08241">
    <property type="entry name" value="Methyltransf_11"/>
    <property type="match status" value="1"/>
</dbReference>
<comment type="caution">
    <text evidence="3">The sequence shown here is derived from an EMBL/GenBank/DDBJ whole genome shotgun (WGS) entry which is preliminary data.</text>
</comment>
<evidence type="ECO:0000256" key="1">
    <source>
        <dbReference type="SAM" id="Phobius"/>
    </source>
</evidence>
<dbReference type="EMBL" id="BMAW01106109">
    <property type="protein sequence ID" value="GFT22544.1"/>
    <property type="molecule type" value="Genomic_DNA"/>
</dbReference>
<dbReference type="InterPro" id="IPR029063">
    <property type="entry name" value="SAM-dependent_MTases_sf"/>
</dbReference>
<evidence type="ECO:0000259" key="2">
    <source>
        <dbReference type="Pfam" id="PF08241"/>
    </source>
</evidence>
<dbReference type="Proteomes" id="UP000887013">
    <property type="component" value="Unassembled WGS sequence"/>
</dbReference>
<sequence length="199" mass="23174">MNSSILAVLYIFFGITWWFLALTCDLPLTVLLILSTNFISAFFSWSYATFLEQFVKNIIDVARKKTFQILAENIEDRNSLVPLEVLEIGVGHGPNLKFYPEKCKLTILDKNKFFEKFFSNNKKKYPHISYQKTIIQPAEQMKGIEDNSFDVVVSTFLHCSCDDSVAVLRKVKRVLKPVSERFPLYFIFNNYILYIPPFI</sequence>
<feature type="transmembrane region" description="Helical" evidence="1">
    <location>
        <begin position="5"/>
        <end position="22"/>
    </location>
</feature>
<protein>
    <submittedName>
        <fullName evidence="3">Methyltransferase-like protein 7B</fullName>
    </submittedName>
</protein>
<proteinExistence type="predicted"/>
<dbReference type="OrthoDB" id="416496at2759"/>
<reference evidence="3" key="1">
    <citation type="submission" date="2020-08" db="EMBL/GenBank/DDBJ databases">
        <title>Multicomponent nature underlies the extraordinary mechanical properties of spider dragline silk.</title>
        <authorList>
            <person name="Kono N."/>
            <person name="Nakamura H."/>
            <person name="Mori M."/>
            <person name="Yoshida Y."/>
            <person name="Ohtoshi R."/>
            <person name="Malay A.D."/>
            <person name="Moran D.A.P."/>
            <person name="Tomita M."/>
            <person name="Numata K."/>
            <person name="Arakawa K."/>
        </authorList>
    </citation>
    <scope>NUCLEOTIDE SEQUENCE</scope>
</reference>
<keyword evidence="3" id="KW-0489">Methyltransferase</keyword>
<keyword evidence="4" id="KW-1185">Reference proteome</keyword>
<keyword evidence="1" id="KW-1133">Transmembrane helix</keyword>
<dbReference type="GO" id="GO:0032259">
    <property type="term" value="P:methylation"/>
    <property type="evidence" value="ECO:0007669"/>
    <property type="project" value="UniProtKB-KW"/>
</dbReference>
<gene>
    <name evidence="3" type="primary">NCL1_26957</name>
    <name evidence="3" type="ORF">NPIL_196451</name>
</gene>
<organism evidence="3 4">
    <name type="scientific">Nephila pilipes</name>
    <name type="common">Giant wood spider</name>
    <name type="synonym">Nephila maculata</name>
    <dbReference type="NCBI Taxonomy" id="299642"/>
    <lineage>
        <taxon>Eukaryota</taxon>
        <taxon>Metazoa</taxon>
        <taxon>Ecdysozoa</taxon>
        <taxon>Arthropoda</taxon>
        <taxon>Chelicerata</taxon>
        <taxon>Arachnida</taxon>
        <taxon>Araneae</taxon>
        <taxon>Araneomorphae</taxon>
        <taxon>Entelegynae</taxon>
        <taxon>Araneoidea</taxon>
        <taxon>Nephilidae</taxon>
        <taxon>Nephila</taxon>
    </lineage>
</organism>
<feature type="transmembrane region" description="Helical" evidence="1">
    <location>
        <begin position="28"/>
        <end position="48"/>
    </location>
</feature>
<keyword evidence="1" id="KW-0472">Membrane</keyword>
<feature type="domain" description="Methyltransferase type 11" evidence="2">
    <location>
        <begin position="86"/>
        <end position="177"/>
    </location>
</feature>
<name>A0A8X6TLA4_NEPPI</name>
<evidence type="ECO:0000313" key="3">
    <source>
        <dbReference type="EMBL" id="GFT22544.1"/>
    </source>
</evidence>